<accession>A0ABX6SY67</accession>
<evidence type="ECO:0000313" key="2">
    <source>
        <dbReference type="Proteomes" id="UP000516134"/>
    </source>
</evidence>
<organism evidence="1 2">
    <name type="scientific">Sphingomonas daechungensis</name>
    <dbReference type="NCBI Taxonomy" id="1176646"/>
    <lineage>
        <taxon>Bacteria</taxon>
        <taxon>Pseudomonadati</taxon>
        <taxon>Pseudomonadota</taxon>
        <taxon>Alphaproteobacteria</taxon>
        <taxon>Sphingomonadales</taxon>
        <taxon>Sphingomonadaceae</taxon>
        <taxon>Sphingomonas</taxon>
    </lineage>
</organism>
<dbReference type="Proteomes" id="UP000516134">
    <property type="component" value="Chromosome"/>
</dbReference>
<name>A0ABX6SY67_9SPHN</name>
<protein>
    <submittedName>
        <fullName evidence="1">Uncharacterized protein</fullName>
    </submittedName>
</protein>
<reference evidence="1 2" key="1">
    <citation type="submission" date="2020-08" db="EMBL/GenBank/DDBJ databases">
        <title>Genome sequence of Sphingomonas daechungensis KACC 18115T.</title>
        <authorList>
            <person name="Hyun D.-W."/>
            <person name="Bae J.-W."/>
        </authorList>
    </citation>
    <scope>NUCLEOTIDE SEQUENCE [LARGE SCALE GENOMIC DNA]</scope>
    <source>
        <strain evidence="1 2">KACC 18115</strain>
    </source>
</reference>
<proteinExistence type="predicted"/>
<gene>
    <name evidence="1" type="ORF">H9L15_08525</name>
</gene>
<sequence length="95" mass="9871">MAAMTRNGAVATTWVKGVNADTVELGDHGRELPGPFTLFKFQMDCDARTVAVPMIGNFAADGRLLAEIPMNGGEEPFSSVGAADGLVALCASRGE</sequence>
<keyword evidence="2" id="KW-1185">Reference proteome</keyword>
<dbReference type="EMBL" id="CP060780">
    <property type="protein sequence ID" value="QNP42365.1"/>
    <property type="molecule type" value="Genomic_DNA"/>
</dbReference>
<evidence type="ECO:0000313" key="1">
    <source>
        <dbReference type="EMBL" id="QNP42365.1"/>
    </source>
</evidence>